<reference evidence="2 3" key="1">
    <citation type="journal article" date="2011" name="Front. Microbiol.">
        <title>Two Strains of Crocosphaera watsonii with Highly Conserved Genomes are Distinguished by Strain-Specific Features.</title>
        <authorList>
            <person name="Bench S.R."/>
            <person name="Ilikchyan I.N."/>
            <person name="Tripp H.J."/>
            <person name="Zehr J.P."/>
        </authorList>
    </citation>
    <scope>NUCLEOTIDE SEQUENCE [LARGE SCALE GENOMIC DNA]</scope>
    <source>
        <strain evidence="2 3">WH 0003</strain>
    </source>
</reference>
<feature type="signal peptide" evidence="1">
    <location>
        <begin position="1"/>
        <end position="21"/>
    </location>
</feature>
<accession>G5JD85</accession>
<evidence type="ECO:0000313" key="2">
    <source>
        <dbReference type="EMBL" id="EHJ09855.1"/>
    </source>
</evidence>
<name>G5JD85_CROWT</name>
<organism evidence="2 3">
    <name type="scientific">Crocosphaera watsonii WH 0003</name>
    <dbReference type="NCBI Taxonomy" id="423471"/>
    <lineage>
        <taxon>Bacteria</taxon>
        <taxon>Bacillati</taxon>
        <taxon>Cyanobacteriota</taxon>
        <taxon>Cyanophyceae</taxon>
        <taxon>Oscillatoriophycideae</taxon>
        <taxon>Chroococcales</taxon>
        <taxon>Aphanothecaceae</taxon>
        <taxon>Crocosphaera</taxon>
    </lineage>
</organism>
<dbReference type="AlphaFoldDB" id="G5JD85"/>
<gene>
    <name evidence="2" type="ORF">CWATWH0003_5383</name>
</gene>
<keyword evidence="1" id="KW-0732">Signal</keyword>
<dbReference type="Proteomes" id="UP000003477">
    <property type="component" value="Unassembled WGS sequence"/>
</dbReference>
<feature type="chain" id="PRO_5003479142" evidence="1">
    <location>
        <begin position="22"/>
        <end position="369"/>
    </location>
</feature>
<sequence>MTGWGIFWVLSFFLFAAKAQADTPFIPNIEEMTFSTFPPIESDGSVVISNQDINQLGFNPNRSWQKGQTLDTIIQLGDISEGFGVETFTLNEIKSLVNLNFHQFSLKDFGIIQFQTISSLFDAIPNLKNKKIKTIPPLRDLIKDTQCGGQSQGCNLLNYSVKKITKDSQLASLPLNQLSLEQYKFSDIPGLSNTELKEFNQWQQVYLSEIPGLNQVSFADFPNSLSTDSIEFAQIDITFSEAEYESLKSISGSYQEGFNKSCTGGCSHIELGGNPLILGKQWISGNSQKVQGGYGILSSLFGGVEPTGRHPFGDVFKVVIGDIDETTGTVETDLYFRVCQKGWIDLGCSPYGIGPIPFMTFKENNWIFF</sequence>
<dbReference type="EMBL" id="AESD01000831">
    <property type="protein sequence ID" value="EHJ09855.1"/>
    <property type="molecule type" value="Genomic_DNA"/>
</dbReference>
<proteinExistence type="predicted"/>
<evidence type="ECO:0000256" key="1">
    <source>
        <dbReference type="SAM" id="SignalP"/>
    </source>
</evidence>
<protein>
    <submittedName>
        <fullName evidence="2">Uncharacterized protein</fullName>
    </submittedName>
</protein>
<dbReference type="PATRIC" id="fig|423471.3.peg.5025"/>
<evidence type="ECO:0000313" key="3">
    <source>
        <dbReference type="Proteomes" id="UP000003477"/>
    </source>
</evidence>
<comment type="caution">
    <text evidence="2">The sequence shown here is derived from an EMBL/GenBank/DDBJ whole genome shotgun (WGS) entry which is preliminary data.</text>
</comment>